<dbReference type="Proteomes" id="UP000291117">
    <property type="component" value="Unassembled WGS sequence"/>
</dbReference>
<keyword evidence="2" id="KW-1185">Reference proteome</keyword>
<sequence>MKVKKKYYYKVDLEVVLKGTDFVFGFINISHITYQKLEELFKDQVTDERFLFDDSIGYLINKELYKKHKDYLDKEVPFTFDFDLFEYSVGLSSVEEYKYQKDYYEELPPLFD</sequence>
<evidence type="ECO:0000313" key="1">
    <source>
        <dbReference type="EMBL" id="TCC97719.1"/>
    </source>
</evidence>
<reference evidence="1 2" key="1">
    <citation type="submission" date="2019-02" db="EMBL/GenBank/DDBJ databases">
        <title>Pedobacter sp. RP-3-8 sp. nov., isolated from Arctic soil.</title>
        <authorList>
            <person name="Dahal R.H."/>
        </authorList>
    </citation>
    <scope>NUCLEOTIDE SEQUENCE [LARGE SCALE GENOMIC DNA]</scope>
    <source>
        <strain evidence="1 2">RP-3-8</strain>
    </source>
</reference>
<evidence type="ECO:0000313" key="2">
    <source>
        <dbReference type="Proteomes" id="UP000291117"/>
    </source>
</evidence>
<dbReference type="OrthoDB" id="770608at2"/>
<comment type="caution">
    <text evidence="1">The sequence shown here is derived from an EMBL/GenBank/DDBJ whole genome shotgun (WGS) entry which is preliminary data.</text>
</comment>
<name>A0A4R0NBM5_9SPHI</name>
<protein>
    <submittedName>
        <fullName evidence="1">Uncharacterized protein</fullName>
    </submittedName>
</protein>
<proteinExistence type="predicted"/>
<organism evidence="1 2">
    <name type="scientific">Pedobacter hiemivivus</name>
    <dbReference type="NCBI Taxonomy" id="2530454"/>
    <lineage>
        <taxon>Bacteria</taxon>
        <taxon>Pseudomonadati</taxon>
        <taxon>Bacteroidota</taxon>
        <taxon>Sphingobacteriia</taxon>
        <taxon>Sphingobacteriales</taxon>
        <taxon>Sphingobacteriaceae</taxon>
        <taxon>Pedobacter</taxon>
    </lineage>
</organism>
<dbReference type="AlphaFoldDB" id="A0A4R0NBM5"/>
<dbReference type="EMBL" id="SJSM01000003">
    <property type="protein sequence ID" value="TCC97719.1"/>
    <property type="molecule type" value="Genomic_DNA"/>
</dbReference>
<gene>
    <name evidence="1" type="ORF">EZ444_07335</name>
</gene>
<accession>A0A4R0NBM5</accession>
<dbReference type="RefSeq" id="WP_131608078.1">
    <property type="nucleotide sequence ID" value="NZ_SJSM01000003.1"/>
</dbReference>